<proteinExistence type="predicted"/>
<accession>A0ABR2JP34</accession>
<gene>
    <name evidence="2" type="ORF">M9Y10_003091</name>
</gene>
<reference evidence="2 3" key="1">
    <citation type="submission" date="2024-04" db="EMBL/GenBank/DDBJ databases">
        <title>Tritrichomonas musculus Genome.</title>
        <authorList>
            <person name="Alves-Ferreira E."/>
            <person name="Grigg M."/>
            <person name="Lorenzi H."/>
            <person name="Galac M."/>
        </authorList>
    </citation>
    <scope>NUCLEOTIDE SEQUENCE [LARGE SCALE GENOMIC DNA]</scope>
    <source>
        <strain evidence="2 3">EAF2021</strain>
    </source>
</reference>
<dbReference type="InterPro" id="IPR009091">
    <property type="entry name" value="RCC1/BLIP-II"/>
</dbReference>
<organism evidence="2 3">
    <name type="scientific">Tritrichomonas musculus</name>
    <dbReference type="NCBI Taxonomy" id="1915356"/>
    <lineage>
        <taxon>Eukaryota</taxon>
        <taxon>Metamonada</taxon>
        <taxon>Parabasalia</taxon>
        <taxon>Tritrichomonadida</taxon>
        <taxon>Tritrichomonadidae</taxon>
        <taxon>Tritrichomonas</taxon>
    </lineage>
</organism>
<keyword evidence="3" id="KW-1185">Reference proteome</keyword>
<dbReference type="EMBL" id="JAPFFF010000010">
    <property type="protein sequence ID" value="KAK8880419.1"/>
    <property type="molecule type" value="Genomic_DNA"/>
</dbReference>
<dbReference type="Pfam" id="PF00415">
    <property type="entry name" value="RCC1"/>
    <property type="match status" value="1"/>
</dbReference>
<evidence type="ECO:0000313" key="2">
    <source>
        <dbReference type="EMBL" id="KAK8880419.1"/>
    </source>
</evidence>
<dbReference type="PROSITE" id="PS50012">
    <property type="entry name" value="RCC1_3"/>
    <property type="match status" value="1"/>
</dbReference>
<dbReference type="PANTHER" id="PTHR45982:SF1">
    <property type="entry name" value="REGULATOR OF CHROMOSOME CONDENSATION"/>
    <property type="match status" value="1"/>
</dbReference>
<evidence type="ECO:0000256" key="1">
    <source>
        <dbReference type="PROSITE-ProRule" id="PRU00235"/>
    </source>
</evidence>
<dbReference type="Proteomes" id="UP001470230">
    <property type="component" value="Unassembled WGS sequence"/>
</dbReference>
<name>A0ABR2JP34_9EUKA</name>
<protein>
    <submittedName>
        <fullName evidence="2">RCC1 and BTB domain-containing protein 1</fullName>
    </submittedName>
</protein>
<evidence type="ECO:0000313" key="3">
    <source>
        <dbReference type="Proteomes" id="UP001470230"/>
    </source>
</evidence>
<sequence length="674" mass="74711">MRKKSFILSSSGLKNLVQNQSYGEDFKFIFGEHEIEMKNLFAEFVSPYVSQIHQSDPTINSIHFCNNNSNEKSKINYISQMSDEIFKLFESISQGGTIEIDNKQCFQLQIVSILLKNKEMFAKLDELFDKDDNEFSDEKVSEELEFLSFLEMSSESAKVWNRSKSIEYIASNFYLIDSKKIIDLPRTVFYSILTNDKLTIESEDSLLDVIEEFTNKEKRQKSINSSDDFLSDIYFYEEVNFDFLSEAKLKEFIEKVNPNEISSSLWDKIKKCFYVYMKRQNSPESAKREGNGFYRHRIQYAKNIVVGGLDGHIQLGEKPNSKSKGNHPVIHPPVNSSLDPSSLLSFSVYGEHLVAVTRSGSLIAVGCNSGGRIFGSLEKTDISQFKEFSMNDSSGRPLAPVSAVCTRYSTLYMFTKSCGSGRQLVYCHCQINEGTPIFLDIGNHEPVSLFGGGSHTAAICTDGEVIFINGDSLRNQPSSPIPASSLPGGEKATMVAFLDNSVLALSSSGRVFASDFESGSCVLNFSEVSELSDKQIVWLSGTENHCFAVTSEGRVFGRGSNGNGKLGFGEGTSSVPSFTEISSLSSYKIRAAYAGSCHSLFETLEGKILACGWNYYCQLLNSSSCQGNENFFSPTETTITGEATFCITGASINAVFIGGDPPPNTPNTPVRYLH</sequence>
<dbReference type="InterPro" id="IPR051553">
    <property type="entry name" value="Ran_GTPase-activating"/>
</dbReference>
<dbReference type="SUPFAM" id="SSF50985">
    <property type="entry name" value="RCC1/BLIP-II"/>
    <property type="match status" value="1"/>
</dbReference>
<dbReference type="InterPro" id="IPR000408">
    <property type="entry name" value="Reg_chr_condens"/>
</dbReference>
<dbReference type="Gene3D" id="2.130.10.30">
    <property type="entry name" value="Regulator of chromosome condensation 1/beta-lactamase-inhibitor protein II"/>
    <property type="match status" value="1"/>
</dbReference>
<dbReference type="PANTHER" id="PTHR45982">
    <property type="entry name" value="REGULATOR OF CHROMOSOME CONDENSATION"/>
    <property type="match status" value="1"/>
</dbReference>
<comment type="caution">
    <text evidence="2">The sequence shown here is derived from an EMBL/GenBank/DDBJ whole genome shotgun (WGS) entry which is preliminary data.</text>
</comment>
<feature type="repeat" description="RCC1" evidence="1">
    <location>
        <begin position="553"/>
        <end position="605"/>
    </location>
</feature>